<dbReference type="AlphaFoldDB" id="A0A3A5L483"/>
<proteinExistence type="predicted"/>
<dbReference type="EMBL" id="QZWB01000006">
    <property type="protein sequence ID" value="RJT47311.1"/>
    <property type="molecule type" value="Genomic_DNA"/>
</dbReference>
<sequence length="240" mass="27089">MFSKLQSKRIQLSPQQQDGDCGYQVITLGLFYLALRAASSSSLKEQLNNSDALACLLACVIPPVPRFLPQDKSSGNTQKLLHHLQAVASVSTWDSPGFDEVLSSFTVALKQRASQSTWLSEQVKQKIKSGLWYDDYRCWENYHSFKSIKEKVISQMDELYARLRKKDAGDLEKIQEVMFKARVGVCNQLSDEELLDPVNEVICKYYQDVSKKAWLDCEFLKALTADLLGSSDLFLAAGRC</sequence>
<evidence type="ECO:0000313" key="2">
    <source>
        <dbReference type="Proteomes" id="UP000270757"/>
    </source>
</evidence>
<accession>A0A3A5L483</accession>
<gene>
    <name evidence="1" type="ORF">D6J04_07005</name>
</gene>
<name>A0A3A5L483_9GAMM</name>
<dbReference type="GeneID" id="48948696"/>
<evidence type="ECO:0000313" key="1">
    <source>
        <dbReference type="EMBL" id="RJT47311.1"/>
    </source>
</evidence>
<organism evidence="1 2">
    <name type="scientific">Legionella taurinensis</name>
    <dbReference type="NCBI Taxonomy" id="70611"/>
    <lineage>
        <taxon>Bacteria</taxon>
        <taxon>Pseudomonadati</taxon>
        <taxon>Pseudomonadota</taxon>
        <taxon>Gammaproteobacteria</taxon>
        <taxon>Legionellales</taxon>
        <taxon>Legionellaceae</taxon>
        <taxon>Legionella</taxon>
    </lineage>
</organism>
<protein>
    <submittedName>
        <fullName evidence="1">Uncharacterized protein</fullName>
    </submittedName>
</protein>
<reference evidence="1 2" key="1">
    <citation type="submission" date="2018-09" db="EMBL/GenBank/DDBJ databases">
        <title>Draft genome sequences of Legionella taurinensis isolated from water samples.</title>
        <authorList>
            <person name="Chakeri A."/>
            <person name="Allerberger F."/>
            <person name="Kundi M."/>
            <person name="Ruppitsch W."/>
            <person name="Schmid D."/>
        </authorList>
    </citation>
    <scope>NUCLEOTIDE SEQUENCE [LARGE SCALE GENOMIC DNA]</scope>
    <source>
        <strain evidence="1 2">4570-18-6</strain>
    </source>
</reference>
<dbReference type="RefSeq" id="WP_115301037.1">
    <property type="nucleotide sequence ID" value="NZ_CAAAIR010000004.1"/>
</dbReference>
<dbReference type="Proteomes" id="UP000270757">
    <property type="component" value="Unassembled WGS sequence"/>
</dbReference>
<comment type="caution">
    <text evidence="1">The sequence shown here is derived from an EMBL/GenBank/DDBJ whole genome shotgun (WGS) entry which is preliminary data.</text>
</comment>